<evidence type="ECO:0000256" key="5">
    <source>
        <dbReference type="ARBA" id="ARBA00022679"/>
    </source>
</evidence>
<dbReference type="GO" id="GO:0016740">
    <property type="term" value="F:transferase activity"/>
    <property type="evidence" value="ECO:0007669"/>
    <property type="project" value="UniProtKB-KW"/>
</dbReference>
<keyword evidence="6" id="KW-0479">Metal-binding</keyword>
<evidence type="ECO:0000256" key="3">
    <source>
        <dbReference type="ARBA" id="ARBA00016337"/>
    </source>
</evidence>
<dbReference type="AlphaFoldDB" id="A0A1F6FSK6"/>
<evidence type="ECO:0000256" key="1">
    <source>
        <dbReference type="ARBA" id="ARBA00001946"/>
    </source>
</evidence>
<dbReference type="InterPro" id="IPR024932">
    <property type="entry name" value="ApbE"/>
</dbReference>
<keyword evidence="4" id="KW-0285">Flavoprotein</keyword>
<sequence>MKEYSYEERHMGTAVSLSFVCRDQITADAMASKTFSVIKDYELRFSRFLLTSELSQLNQAGTGIVSAEFLTVLKRSLEMATLTKNNFNPLLQVKLLGYTDSYSQLKTNQLKNILPYVSYNTDHTQCDIHKKTSRVTLKQNQQLDFGGILKGYLATEIADIVMDMNDTCTGCIINIGGDLATRGVDELHQPFIFHLYNPITGIELPIAITNKSLATSGTYAREWQTDDGIKNHIVDEHTHRNPKTDIVAVSIIANDGALTEALTKLFLTRGVNEAITIVPPHLYHYQYFVCLKSGKTNSTISII</sequence>
<dbReference type="EC" id="2.7.1.180" evidence="2"/>
<comment type="cofactor">
    <cofactor evidence="1">
        <name>Mg(2+)</name>
        <dbReference type="ChEBI" id="CHEBI:18420"/>
    </cofactor>
</comment>
<proteinExistence type="predicted"/>
<evidence type="ECO:0000256" key="10">
    <source>
        <dbReference type="ARBA" id="ARBA00048540"/>
    </source>
</evidence>
<dbReference type="GO" id="GO:0046872">
    <property type="term" value="F:metal ion binding"/>
    <property type="evidence" value="ECO:0007669"/>
    <property type="project" value="UniProtKB-KW"/>
</dbReference>
<evidence type="ECO:0000256" key="9">
    <source>
        <dbReference type="ARBA" id="ARBA00031306"/>
    </source>
</evidence>
<evidence type="ECO:0000256" key="4">
    <source>
        <dbReference type="ARBA" id="ARBA00022630"/>
    </source>
</evidence>
<dbReference type="Proteomes" id="UP000179230">
    <property type="component" value="Unassembled WGS sequence"/>
</dbReference>
<dbReference type="PANTHER" id="PTHR30040:SF2">
    <property type="entry name" value="FAD:PROTEIN FMN TRANSFERASE"/>
    <property type="match status" value="1"/>
</dbReference>
<dbReference type="PANTHER" id="PTHR30040">
    <property type="entry name" value="THIAMINE BIOSYNTHESIS LIPOPROTEIN APBE"/>
    <property type="match status" value="1"/>
</dbReference>
<dbReference type="Pfam" id="PF02424">
    <property type="entry name" value="ApbE"/>
    <property type="match status" value="1"/>
</dbReference>
<dbReference type="Gene3D" id="3.10.520.10">
    <property type="entry name" value="ApbE-like domains"/>
    <property type="match status" value="1"/>
</dbReference>
<dbReference type="EMBL" id="MFMT01000012">
    <property type="protein sequence ID" value="OGG88823.1"/>
    <property type="molecule type" value="Genomic_DNA"/>
</dbReference>
<protein>
    <recommendedName>
        <fullName evidence="3">FAD:protein FMN transferase</fullName>
        <ecNumber evidence="2">2.7.1.180</ecNumber>
    </recommendedName>
    <alternativeName>
        <fullName evidence="9">Flavin transferase</fullName>
    </alternativeName>
</protein>
<evidence type="ECO:0000256" key="2">
    <source>
        <dbReference type="ARBA" id="ARBA00011955"/>
    </source>
</evidence>
<dbReference type="InterPro" id="IPR003374">
    <property type="entry name" value="ApbE-like_sf"/>
</dbReference>
<evidence type="ECO:0000256" key="8">
    <source>
        <dbReference type="ARBA" id="ARBA00022842"/>
    </source>
</evidence>
<evidence type="ECO:0000256" key="7">
    <source>
        <dbReference type="ARBA" id="ARBA00022827"/>
    </source>
</evidence>
<gene>
    <name evidence="11" type="ORF">A2592_03035</name>
</gene>
<comment type="catalytic activity">
    <reaction evidence="10">
        <text>L-threonyl-[protein] + FAD = FMN-L-threonyl-[protein] + AMP + H(+)</text>
        <dbReference type="Rhea" id="RHEA:36847"/>
        <dbReference type="Rhea" id="RHEA-COMP:11060"/>
        <dbReference type="Rhea" id="RHEA-COMP:11061"/>
        <dbReference type="ChEBI" id="CHEBI:15378"/>
        <dbReference type="ChEBI" id="CHEBI:30013"/>
        <dbReference type="ChEBI" id="CHEBI:57692"/>
        <dbReference type="ChEBI" id="CHEBI:74257"/>
        <dbReference type="ChEBI" id="CHEBI:456215"/>
        <dbReference type="EC" id="2.7.1.180"/>
    </reaction>
</comment>
<keyword evidence="8" id="KW-0460">Magnesium</keyword>
<reference evidence="11 12" key="1">
    <citation type="journal article" date="2016" name="Nat. Commun.">
        <title>Thousands of microbial genomes shed light on interconnected biogeochemical processes in an aquifer system.</title>
        <authorList>
            <person name="Anantharaman K."/>
            <person name="Brown C.T."/>
            <person name="Hug L.A."/>
            <person name="Sharon I."/>
            <person name="Castelle C.J."/>
            <person name="Probst A.J."/>
            <person name="Thomas B.C."/>
            <person name="Singh A."/>
            <person name="Wilkins M.J."/>
            <person name="Karaoz U."/>
            <person name="Brodie E.L."/>
            <person name="Williams K.H."/>
            <person name="Hubbard S.S."/>
            <person name="Banfield J.F."/>
        </authorList>
    </citation>
    <scope>NUCLEOTIDE SEQUENCE [LARGE SCALE GENOMIC DNA]</scope>
</reference>
<comment type="caution">
    <text evidence="11">The sequence shown here is derived from an EMBL/GenBank/DDBJ whole genome shotgun (WGS) entry which is preliminary data.</text>
</comment>
<dbReference type="SUPFAM" id="SSF143631">
    <property type="entry name" value="ApbE-like"/>
    <property type="match status" value="1"/>
</dbReference>
<keyword evidence="7" id="KW-0274">FAD</keyword>
<evidence type="ECO:0000256" key="6">
    <source>
        <dbReference type="ARBA" id="ARBA00022723"/>
    </source>
</evidence>
<organism evidence="11 12">
    <name type="scientific">Candidatus Kaiserbacteria bacterium RIFOXYD1_FULL_42_15</name>
    <dbReference type="NCBI Taxonomy" id="1798532"/>
    <lineage>
        <taxon>Bacteria</taxon>
        <taxon>Candidatus Kaiseribacteriota</taxon>
    </lineage>
</organism>
<evidence type="ECO:0000313" key="12">
    <source>
        <dbReference type="Proteomes" id="UP000179230"/>
    </source>
</evidence>
<accession>A0A1F6FSK6</accession>
<evidence type="ECO:0000313" key="11">
    <source>
        <dbReference type="EMBL" id="OGG88823.1"/>
    </source>
</evidence>
<name>A0A1F6FSK6_9BACT</name>
<keyword evidence="5" id="KW-0808">Transferase</keyword>